<dbReference type="OrthoDB" id="3364144at2759"/>
<keyword evidence="3" id="KW-1185">Reference proteome</keyword>
<evidence type="ECO:0000313" key="3">
    <source>
        <dbReference type="Proteomes" id="UP000076842"/>
    </source>
</evidence>
<dbReference type="Proteomes" id="UP000076842">
    <property type="component" value="Unassembled WGS sequence"/>
</dbReference>
<sequence>MPFLEVLPVNRPTSGSPRSDSPGQLMKSVLVNPDFLEPIEIAVDDDAKYKPLYDEYTRDGKVHPVADENGLLSMMGYRLRNGGPGGPARNADYHDRHVSICSTSCTLTIKHWLIAHPTLVIGLEKVVYIRPARDVVPNAGVEAWGVGRSGVGWARDRDRAAPTGRAFQHSYICKFTEWGDEFSAGFTVDHPEEFIRQIEKLAPGITTAPVDEEVGEMKA</sequence>
<organism evidence="2 3">
    <name type="scientific">Calocera cornea HHB12733</name>
    <dbReference type="NCBI Taxonomy" id="1353952"/>
    <lineage>
        <taxon>Eukaryota</taxon>
        <taxon>Fungi</taxon>
        <taxon>Dikarya</taxon>
        <taxon>Basidiomycota</taxon>
        <taxon>Agaricomycotina</taxon>
        <taxon>Dacrymycetes</taxon>
        <taxon>Dacrymycetales</taxon>
        <taxon>Dacrymycetaceae</taxon>
        <taxon>Calocera</taxon>
    </lineage>
</organism>
<gene>
    <name evidence="2" type="ORF">CALCODRAFT_184104</name>
</gene>
<feature type="compositionally biased region" description="Polar residues" evidence="1">
    <location>
        <begin position="11"/>
        <end position="22"/>
    </location>
</feature>
<dbReference type="InParanoid" id="A0A165CAF2"/>
<name>A0A165CAF2_9BASI</name>
<dbReference type="EMBL" id="KV424169">
    <property type="protein sequence ID" value="KZT50491.1"/>
    <property type="molecule type" value="Genomic_DNA"/>
</dbReference>
<proteinExistence type="predicted"/>
<accession>A0A165CAF2</accession>
<protein>
    <submittedName>
        <fullName evidence="2">Uncharacterized protein</fullName>
    </submittedName>
</protein>
<dbReference type="AlphaFoldDB" id="A0A165CAF2"/>
<evidence type="ECO:0000256" key="1">
    <source>
        <dbReference type="SAM" id="MobiDB-lite"/>
    </source>
</evidence>
<feature type="region of interest" description="Disordered" evidence="1">
    <location>
        <begin position="1"/>
        <end position="24"/>
    </location>
</feature>
<evidence type="ECO:0000313" key="2">
    <source>
        <dbReference type="EMBL" id="KZT50491.1"/>
    </source>
</evidence>
<reference evidence="2 3" key="1">
    <citation type="journal article" date="2016" name="Mol. Biol. Evol.">
        <title>Comparative Genomics of Early-Diverging Mushroom-Forming Fungi Provides Insights into the Origins of Lignocellulose Decay Capabilities.</title>
        <authorList>
            <person name="Nagy L.G."/>
            <person name="Riley R."/>
            <person name="Tritt A."/>
            <person name="Adam C."/>
            <person name="Daum C."/>
            <person name="Floudas D."/>
            <person name="Sun H."/>
            <person name="Yadav J.S."/>
            <person name="Pangilinan J."/>
            <person name="Larsson K.H."/>
            <person name="Matsuura K."/>
            <person name="Barry K."/>
            <person name="Labutti K."/>
            <person name="Kuo R."/>
            <person name="Ohm R.A."/>
            <person name="Bhattacharya S.S."/>
            <person name="Shirouzu T."/>
            <person name="Yoshinaga Y."/>
            <person name="Martin F.M."/>
            <person name="Grigoriev I.V."/>
            <person name="Hibbett D.S."/>
        </authorList>
    </citation>
    <scope>NUCLEOTIDE SEQUENCE [LARGE SCALE GENOMIC DNA]</scope>
    <source>
        <strain evidence="2 3">HHB12733</strain>
    </source>
</reference>